<dbReference type="PROSITE" id="PS50043">
    <property type="entry name" value="HTH_LUXR_2"/>
    <property type="match status" value="1"/>
</dbReference>
<evidence type="ECO:0000256" key="3">
    <source>
        <dbReference type="ARBA" id="ARBA00023163"/>
    </source>
</evidence>
<dbReference type="SUPFAM" id="SSF46894">
    <property type="entry name" value="C-terminal effector domain of the bipartite response regulators"/>
    <property type="match status" value="1"/>
</dbReference>
<dbReference type="SMART" id="SM00421">
    <property type="entry name" value="HTH_LUXR"/>
    <property type="match status" value="1"/>
</dbReference>
<dbReference type="GO" id="GO:0003677">
    <property type="term" value="F:DNA binding"/>
    <property type="evidence" value="ECO:0007669"/>
    <property type="project" value="UniProtKB-KW"/>
</dbReference>
<keyword evidence="2" id="KW-0238">DNA-binding</keyword>
<dbReference type="AlphaFoldDB" id="A0A1G9TXA7"/>
<evidence type="ECO:0000259" key="5">
    <source>
        <dbReference type="PROSITE" id="PS50043"/>
    </source>
</evidence>
<dbReference type="PANTHER" id="PTHR44688:SF16">
    <property type="entry name" value="DNA-BINDING TRANSCRIPTIONAL ACTIVATOR DEVR_DOSR"/>
    <property type="match status" value="1"/>
</dbReference>
<dbReference type="Gene3D" id="1.10.10.10">
    <property type="entry name" value="Winged helix-like DNA-binding domain superfamily/Winged helix DNA-binding domain"/>
    <property type="match status" value="1"/>
</dbReference>
<protein>
    <submittedName>
        <fullName evidence="6">Regulatory protein, luxR family</fullName>
    </submittedName>
</protein>
<dbReference type="Pfam" id="PF00196">
    <property type="entry name" value="GerE"/>
    <property type="match status" value="1"/>
</dbReference>
<evidence type="ECO:0000256" key="4">
    <source>
        <dbReference type="SAM" id="MobiDB-lite"/>
    </source>
</evidence>
<evidence type="ECO:0000313" key="7">
    <source>
        <dbReference type="Proteomes" id="UP000199182"/>
    </source>
</evidence>
<evidence type="ECO:0000256" key="1">
    <source>
        <dbReference type="ARBA" id="ARBA00023015"/>
    </source>
</evidence>
<dbReference type="Proteomes" id="UP000199182">
    <property type="component" value="Unassembled WGS sequence"/>
</dbReference>
<dbReference type="InterPro" id="IPR036388">
    <property type="entry name" value="WH-like_DNA-bd_sf"/>
</dbReference>
<keyword evidence="1" id="KW-0805">Transcription regulation</keyword>
<keyword evidence="3" id="KW-0804">Transcription</keyword>
<name>A0A1G9TXA7_9FIRM</name>
<dbReference type="RefSeq" id="WP_092637219.1">
    <property type="nucleotide sequence ID" value="NZ_FNID01000001.1"/>
</dbReference>
<dbReference type="CDD" id="cd06170">
    <property type="entry name" value="LuxR_C_like"/>
    <property type="match status" value="1"/>
</dbReference>
<dbReference type="PANTHER" id="PTHR44688">
    <property type="entry name" value="DNA-BINDING TRANSCRIPTIONAL ACTIVATOR DEVR_DOSR"/>
    <property type="match status" value="1"/>
</dbReference>
<feature type="domain" description="HTH luxR-type" evidence="5">
    <location>
        <begin position="40"/>
        <end position="105"/>
    </location>
</feature>
<dbReference type="OrthoDB" id="9789465at2"/>
<dbReference type="STRING" id="258515.SAMN05192585_10113"/>
<proteinExistence type="predicted"/>
<gene>
    <name evidence="6" type="ORF">SAMN05192585_10113</name>
</gene>
<dbReference type="InterPro" id="IPR016032">
    <property type="entry name" value="Sig_transdc_resp-reg_C-effctor"/>
</dbReference>
<evidence type="ECO:0000256" key="2">
    <source>
        <dbReference type="ARBA" id="ARBA00023125"/>
    </source>
</evidence>
<keyword evidence="7" id="KW-1185">Reference proteome</keyword>
<dbReference type="PRINTS" id="PR00038">
    <property type="entry name" value="HTHLUXR"/>
</dbReference>
<reference evidence="6 7" key="1">
    <citation type="submission" date="2016-10" db="EMBL/GenBank/DDBJ databases">
        <authorList>
            <person name="de Groot N.N."/>
        </authorList>
    </citation>
    <scope>NUCLEOTIDE SEQUENCE [LARGE SCALE GENOMIC DNA]</scope>
    <source>
        <strain evidence="6 7">CGMCC 1.5012</strain>
    </source>
</reference>
<organism evidence="6 7">
    <name type="scientific">Acetanaerobacterium elongatum</name>
    <dbReference type="NCBI Taxonomy" id="258515"/>
    <lineage>
        <taxon>Bacteria</taxon>
        <taxon>Bacillati</taxon>
        <taxon>Bacillota</taxon>
        <taxon>Clostridia</taxon>
        <taxon>Eubacteriales</taxon>
        <taxon>Oscillospiraceae</taxon>
        <taxon>Acetanaerobacterium</taxon>
    </lineage>
</organism>
<feature type="region of interest" description="Disordered" evidence="4">
    <location>
        <begin position="1"/>
        <end position="45"/>
    </location>
</feature>
<evidence type="ECO:0000313" key="6">
    <source>
        <dbReference type="EMBL" id="SDM52390.1"/>
    </source>
</evidence>
<dbReference type="InterPro" id="IPR000792">
    <property type="entry name" value="Tscrpt_reg_LuxR_C"/>
</dbReference>
<dbReference type="EMBL" id="FNID01000001">
    <property type="protein sequence ID" value="SDM52390.1"/>
    <property type="molecule type" value="Genomic_DNA"/>
</dbReference>
<accession>A0A1G9TXA7</accession>
<dbReference type="GO" id="GO:0006355">
    <property type="term" value="P:regulation of DNA-templated transcription"/>
    <property type="evidence" value="ECO:0007669"/>
    <property type="project" value="InterPro"/>
</dbReference>
<sequence length="111" mass="12446">MGLLKQLRNTLSPASELPAEQQETAGKGKNVKTLPNSAERRSRFATLTKRERETCLLLLEGYTMKDSAEMLGIKYSTVNTHMTELYKKLGVGSRAELIIRYKDIAAKSKVK</sequence>